<reference evidence="2 3" key="1">
    <citation type="submission" date="2021-06" db="EMBL/GenBank/DDBJ databases">
        <title>Caerostris extrusa draft genome.</title>
        <authorList>
            <person name="Kono N."/>
            <person name="Arakawa K."/>
        </authorList>
    </citation>
    <scope>NUCLEOTIDE SEQUENCE [LARGE SCALE GENOMIC DNA]</scope>
</reference>
<feature type="compositionally biased region" description="Low complexity" evidence="1">
    <location>
        <begin position="1"/>
        <end position="22"/>
    </location>
</feature>
<keyword evidence="3" id="KW-1185">Reference proteome</keyword>
<sequence>MPLPHKNTNKSSSSHQTNSQTSASLSNNQNMLFNLNGQVVYKNQPETYTGHNGASIESTHKSLTALSHNYGNPYHTTNSHYSCLYQSDEIFNLNSSVTTKNINMNIQLKTNVEKKVLRPRTCFIYKWWTN</sequence>
<dbReference type="AlphaFoldDB" id="A0AAV4SGM4"/>
<evidence type="ECO:0000313" key="3">
    <source>
        <dbReference type="Proteomes" id="UP001054945"/>
    </source>
</evidence>
<gene>
    <name evidence="2" type="ORF">CEXT_691601</name>
</gene>
<feature type="region of interest" description="Disordered" evidence="1">
    <location>
        <begin position="1"/>
        <end position="23"/>
    </location>
</feature>
<name>A0AAV4SGM4_CAEEX</name>
<dbReference type="EMBL" id="BPLR01009496">
    <property type="protein sequence ID" value="GIY32356.1"/>
    <property type="molecule type" value="Genomic_DNA"/>
</dbReference>
<evidence type="ECO:0000313" key="2">
    <source>
        <dbReference type="EMBL" id="GIY32356.1"/>
    </source>
</evidence>
<proteinExistence type="predicted"/>
<dbReference type="Proteomes" id="UP001054945">
    <property type="component" value="Unassembled WGS sequence"/>
</dbReference>
<evidence type="ECO:0000256" key="1">
    <source>
        <dbReference type="SAM" id="MobiDB-lite"/>
    </source>
</evidence>
<accession>A0AAV4SGM4</accession>
<organism evidence="2 3">
    <name type="scientific">Caerostris extrusa</name>
    <name type="common">Bark spider</name>
    <name type="synonym">Caerostris bankana</name>
    <dbReference type="NCBI Taxonomy" id="172846"/>
    <lineage>
        <taxon>Eukaryota</taxon>
        <taxon>Metazoa</taxon>
        <taxon>Ecdysozoa</taxon>
        <taxon>Arthropoda</taxon>
        <taxon>Chelicerata</taxon>
        <taxon>Arachnida</taxon>
        <taxon>Araneae</taxon>
        <taxon>Araneomorphae</taxon>
        <taxon>Entelegynae</taxon>
        <taxon>Araneoidea</taxon>
        <taxon>Araneidae</taxon>
        <taxon>Caerostris</taxon>
    </lineage>
</organism>
<protein>
    <submittedName>
        <fullName evidence="2">Uncharacterized protein</fullName>
    </submittedName>
</protein>
<comment type="caution">
    <text evidence="2">The sequence shown here is derived from an EMBL/GenBank/DDBJ whole genome shotgun (WGS) entry which is preliminary data.</text>
</comment>